<organism evidence="12 13">
    <name type="scientific">Jejubacter calystegiae</name>
    <dbReference type="NCBI Taxonomy" id="2579935"/>
    <lineage>
        <taxon>Bacteria</taxon>
        <taxon>Pseudomonadati</taxon>
        <taxon>Pseudomonadota</taxon>
        <taxon>Gammaproteobacteria</taxon>
        <taxon>Enterobacterales</taxon>
        <taxon>Enterobacteriaceae</taxon>
        <taxon>Jejubacter</taxon>
    </lineage>
</organism>
<feature type="transmembrane region" description="Helical" evidence="11">
    <location>
        <begin position="431"/>
        <end position="456"/>
    </location>
</feature>
<evidence type="ECO:0000256" key="10">
    <source>
        <dbReference type="ARBA" id="ARBA00034062"/>
    </source>
</evidence>
<keyword evidence="3 11" id="KW-0813">Transport</keyword>
<dbReference type="InterPro" id="IPR003804">
    <property type="entry name" value="Lactate_perm"/>
</dbReference>
<name>A0A4P8YIA5_9ENTR</name>
<gene>
    <name evidence="12" type="primary">lldP</name>
    <name evidence="12" type="ORF">FEM41_12725</name>
</gene>
<feature type="transmembrane region" description="Helical" evidence="11">
    <location>
        <begin position="529"/>
        <end position="550"/>
    </location>
</feature>
<sequence length="551" mass="59492">MQVWQQDYDPLGNIWLSSLVAVIPIVFFFFALIKLKMKGYIAGTVTVILALLVALFLYRMPVAYAFASAIYGFLYGLWPIAWIIIAAVFVYKISVKTGQFDIIRSSILSITPDQRLQMLIVGFSFGAFLEGAAGFGAPVAITAALLVGLGFKPLYAAGLCLIVNTAPVAFGAMGIPIIVAGQVTGLDSFQVGQMVGRQLPFMTMIVLFWIMAIMDGWRGVKETWPAVLVAGGSFAIAQYLSSNFIGPELPDIISSLASLVCLTLFLRRWQPKRIFRFNDVGASMTDQTLARGNYTLRQVVRAWSPFLFLTATVTLWSIPPFKALFSAGGPLAGWVASISVPWLDNLVARMPPVVSESTPYAAIFKFDWFSATGSAILVAALLSIAWLRMKPKVALETFGDTLKELALPIYSIGMVLAFAFISNYSGLSSTLALALSHTGSAFTFFSPFLGWLGVFLTGSDTSSNALFASLQATATQQIGVSDLLLVAANTAGGVTGKMISPQSIAIACAAVGLVGKESELFRFTVKHSLIFTCMVGVMVTLQAYWLTWMIP</sequence>
<evidence type="ECO:0000313" key="12">
    <source>
        <dbReference type="EMBL" id="QCT20449.1"/>
    </source>
</evidence>
<dbReference type="AlphaFoldDB" id="A0A4P8YIA5"/>
<comment type="catalytic activity">
    <reaction evidence="9">
        <text>(R)-lactate(in) + H(+)(in) = (R)-lactate(out) + H(+)(out)</text>
        <dbReference type="Rhea" id="RHEA:71791"/>
        <dbReference type="ChEBI" id="CHEBI:15378"/>
        <dbReference type="ChEBI" id="CHEBI:16004"/>
    </reaction>
    <physiologicalReaction direction="right-to-left" evidence="9">
        <dbReference type="Rhea" id="RHEA:71793"/>
    </physiologicalReaction>
</comment>
<evidence type="ECO:0000313" key="13">
    <source>
        <dbReference type="Proteomes" id="UP000302163"/>
    </source>
</evidence>
<reference evidence="12 13" key="1">
    <citation type="submission" date="2019-05" db="EMBL/GenBank/DDBJ databases">
        <title>Complete genome sequence of Izhakiella calystegiae KSNA2, an endophyte isolated from beach morning glory (Calystegia soldanella).</title>
        <authorList>
            <person name="Jiang L."/>
            <person name="Jeong J.C."/>
            <person name="Kim C.Y."/>
            <person name="Kim D.H."/>
            <person name="Kim S.W."/>
            <person name="Lee j."/>
        </authorList>
    </citation>
    <scope>NUCLEOTIDE SEQUENCE [LARGE SCALE GENOMIC DNA]</scope>
    <source>
        <strain evidence="12 13">KSNA2</strain>
    </source>
</reference>
<dbReference type="KEGG" id="izh:FEM41_12725"/>
<dbReference type="GO" id="GO:0005886">
    <property type="term" value="C:plasma membrane"/>
    <property type="evidence" value="ECO:0007669"/>
    <property type="project" value="UniProtKB-SubCell"/>
</dbReference>
<keyword evidence="4" id="KW-1003">Cell membrane</keyword>
<dbReference type="GO" id="GO:0015129">
    <property type="term" value="F:lactate transmembrane transporter activity"/>
    <property type="evidence" value="ECO:0007669"/>
    <property type="project" value="UniProtKB-UniRule"/>
</dbReference>
<proteinExistence type="inferred from homology"/>
<feature type="transmembrane region" description="Helical" evidence="11">
    <location>
        <begin position="116"/>
        <end position="149"/>
    </location>
</feature>
<dbReference type="PANTHER" id="PTHR30003">
    <property type="entry name" value="L-LACTATE PERMEASE"/>
    <property type="match status" value="1"/>
</dbReference>
<keyword evidence="5 11" id="KW-0812">Transmembrane</keyword>
<accession>A0A4P8YIA5</accession>
<comment type="similarity">
    <text evidence="2 11">Belongs to the lactate permease family.</text>
</comment>
<evidence type="ECO:0000256" key="3">
    <source>
        <dbReference type="ARBA" id="ARBA00022448"/>
    </source>
</evidence>
<feature type="transmembrane region" description="Helical" evidence="11">
    <location>
        <begin position="40"/>
        <end position="58"/>
    </location>
</feature>
<feature type="transmembrane region" description="Helical" evidence="11">
    <location>
        <begin position="407"/>
        <end position="425"/>
    </location>
</feature>
<feature type="transmembrane region" description="Helical" evidence="11">
    <location>
        <begin position="223"/>
        <end position="240"/>
    </location>
</feature>
<keyword evidence="13" id="KW-1185">Reference proteome</keyword>
<comment type="subcellular location">
    <subcellularLocation>
        <location evidence="11">Cell inner membrane</location>
        <topology evidence="11">Multi-pass membrane protein</topology>
    </subcellularLocation>
    <subcellularLocation>
        <location evidence="1">Cell membrane</location>
        <topology evidence="1">Multi-pass membrane protein</topology>
    </subcellularLocation>
</comment>
<feature type="transmembrane region" description="Helical" evidence="11">
    <location>
        <begin position="302"/>
        <end position="319"/>
    </location>
</feature>
<evidence type="ECO:0000256" key="8">
    <source>
        <dbReference type="ARBA" id="ARBA00034011"/>
    </source>
</evidence>
<evidence type="ECO:0000256" key="4">
    <source>
        <dbReference type="ARBA" id="ARBA00022475"/>
    </source>
</evidence>
<evidence type="ECO:0000256" key="1">
    <source>
        <dbReference type="ARBA" id="ARBA00004651"/>
    </source>
</evidence>
<evidence type="ECO:0000256" key="6">
    <source>
        <dbReference type="ARBA" id="ARBA00022989"/>
    </source>
</evidence>
<keyword evidence="11" id="KW-0997">Cell inner membrane</keyword>
<comment type="catalytic activity">
    <reaction evidence="8">
        <text>(S)-lactate(in) + H(+)(in) = (S)-lactate(out) + H(+)(out)</text>
        <dbReference type="Rhea" id="RHEA:29415"/>
        <dbReference type="ChEBI" id="CHEBI:15378"/>
        <dbReference type="ChEBI" id="CHEBI:16651"/>
    </reaction>
    <physiologicalReaction direction="right-to-left" evidence="8">
        <dbReference type="Rhea" id="RHEA:29417"/>
    </physiologicalReaction>
</comment>
<comment type="function">
    <text evidence="11">Uptake of L-lactate across the membrane. Can also transport D-lactate and glycolate.</text>
</comment>
<keyword evidence="7 11" id="KW-0472">Membrane</keyword>
<feature type="transmembrane region" description="Helical" evidence="11">
    <location>
        <begin position="14"/>
        <end position="33"/>
    </location>
</feature>
<protein>
    <recommendedName>
        <fullName evidence="11">L-lactate permease</fullName>
    </recommendedName>
</protein>
<feature type="transmembrane region" description="Helical" evidence="11">
    <location>
        <begin position="155"/>
        <end position="179"/>
    </location>
</feature>
<evidence type="ECO:0000256" key="2">
    <source>
        <dbReference type="ARBA" id="ARBA00010100"/>
    </source>
</evidence>
<dbReference type="GO" id="GO:0015295">
    <property type="term" value="F:solute:proton symporter activity"/>
    <property type="evidence" value="ECO:0007669"/>
    <property type="project" value="TreeGrafter"/>
</dbReference>
<dbReference type="RefSeq" id="WP_138096324.1">
    <property type="nucleotide sequence ID" value="NZ_CP040428.1"/>
</dbReference>
<keyword evidence="6 11" id="KW-1133">Transmembrane helix</keyword>
<dbReference type="EMBL" id="CP040428">
    <property type="protein sequence ID" value="QCT20449.1"/>
    <property type="molecule type" value="Genomic_DNA"/>
</dbReference>
<evidence type="ECO:0000256" key="7">
    <source>
        <dbReference type="ARBA" id="ARBA00023136"/>
    </source>
</evidence>
<feature type="transmembrane region" description="Helical" evidence="11">
    <location>
        <begin position="252"/>
        <end position="269"/>
    </location>
</feature>
<dbReference type="Pfam" id="PF02652">
    <property type="entry name" value="Lactate_perm"/>
    <property type="match status" value="1"/>
</dbReference>
<dbReference type="Proteomes" id="UP000302163">
    <property type="component" value="Chromosome"/>
</dbReference>
<feature type="transmembrane region" description="Helical" evidence="11">
    <location>
        <begin position="368"/>
        <end position="387"/>
    </location>
</feature>
<dbReference type="NCBIfam" id="NF007740">
    <property type="entry name" value="PRK10420.1"/>
    <property type="match status" value="1"/>
</dbReference>
<comment type="catalytic activity">
    <reaction evidence="10">
        <text>glycolate(in) + H(+)(in) = glycolate(out) + H(+)(out)</text>
        <dbReference type="Rhea" id="RHEA:29411"/>
        <dbReference type="ChEBI" id="CHEBI:15378"/>
        <dbReference type="ChEBI" id="CHEBI:29805"/>
    </reaction>
    <physiologicalReaction direction="right-to-left" evidence="10">
        <dbReference type="Rhea" id="RHEA:29413"/>
    </physiologicalReaction>
</comment>
<feature type="transmembrane region" description="Helical" evidence="11">
    <location>
        <begin position="199"/>
        <end position="217"/>
    </location>
</feature>
<evidence type="ECO:0000256" key="9">
    <source>
        <dbReference type="ARBA" id="ARBA00034057"/>
    </source>
</evidence>
<dbReference type="OrthoDB" id="9761056at2"/>
<feature type="transmembrane region" description="Helical" evidence="11">
    <location>
        <begin position="70"/>
        <end position="95"/>
    </location>
</feature>
<dbReference type="PANTHER" id="PTHR30003:SF0">
    <property type="entry name" value="GLYCOLATE PERMEASE GLCA-RELATED"/>
    <property type="match status" value="1"/>
</dbReference>
<evidence type="ECO:0000256" key="5">
    <source>
        <dbReference type="ARBA" id="ARBA00022692"/>
    </source>
</evidence>
<dbReference type="NCBIfam" id="TIGR00795">
    <property type="entry name" value="lctP"/>
    <property type="match status" value="1"/>
</dbReference>
<evidence type="ECO:0000256" key="11">
    <source>
        <dbReference type="RuleBase" id="RU365092"/>
    </source>
</evidence>